<feature type="region of interest" description="Disordered" evidence="1">
    <location>
        <begin position="1"/>
        <end position="560"/>
    </location>
</feature>
<organism evidence="2 3">
    <name type="scientific">Cerrena zonata</name>
    <dbReference type="NCBI Taxonomy" id="2478898"/>
    <lineage>
        <taxon>Eukaryota</taxon>
        <taxon>Fungi</taxon>
        <taxon>Dikarya</taxon>
        <taxon>Basidiomycota</taxon>
        <taxon>Agaricomycotina</taxon>
        <taxon>Agaricomycetes</taxon>
        <taxon>Polyporales</taxon>
        <taxon>Cerrenaceae</taxon>
        <taxon>Cerrena</taxon>
    </lineage>
</organism>
<gene>
    <name evidence="2" type="ORF">QCA50_008066</name>
</gene>
<protein>
    <submittedName>
        <fullName evidence="2">Uncharacterized protein</fullName>
    </submittedName>
</protein>
<name>A0AAW0G5I5_9APHY</name>
<feature type="compositionally biased region" description="Polar residues" evidence="1">
    <location>
        <begin position="125"/>
        <end position="145"/>
    </location>
</feature>
<accession>A0AAW0G5I5</accession>
<proteinExistence type="predicted"/>
<feature type="compositionally biased region" description="Polar residues" evidence="1">
    <location>
        <begin position="62"/>
        <end position="86"/>
    </location>
</feature>
<dbReference type="AlphaFoldDB" id="A0AAW0G5I5"/>
<evidence type="ECO:0000313" key="2">
    <source>
        <dbReference type="EMBL" id="KAK7688528.1"/>
    </source>
</evidence>
<dbReference type="Proteomes" id="UP001385951">
    <property type="component" value="Unassembled WGS sequence"/>
</dbReference>
<comment type="caution">
    <text evidence="2">The sequence shown here is derived from an EMBL/GenBank/DDBJ whole genome shotgun (WGS) entry which is preliminary data.</text>
</comment>
<feature type="compositionally biased region" description="Basic and acidic residues" evidence="1">
    <location>
        <begin position="7"/>
        <end position="25"/>
    </location>
</feature>
<keyword evidence="3" id="KW-1185">Reference proteome</keyword>
<sequence>MASVDVEESRVKRLEKQQSRYRDRGGIFVPAETNPLLETLLARGPNGESPSKPSQKRRARSQTRSPVRQSVPASESRTTDAHSVQRSGKGRRRGSTAKPVASAQRTGRKSTTTRSDRSTERVSKSGPSGSQLPEDTDSITVQQKVPKTARARAVQSKTTRKAAPKRQGNSRDDDVSDQHDPTERIAPSDEKALPKGKAKRPRRANDEGDPGLDDSAPLPKRARTKEATATKAAGSRKNGKPGTSEVIPDEHDIVPGNRSTNVNATEERRKRAKRVIDDEDVVPATQQVPAHSESKMDTHSQLPADSLAAATVAESSTAKKRATKDILPPKGKSRKPAVRRVLLSDDDEPAESNRKAGPSTTQRKAKGGSGTAQGRSSQKRTQKNGPTLDDQESSDSDTPLALVIVGKQQPTTLPTNDKNLQPRPTSKISDPAEGQPKPSKQVRQNRKNATEEHGQSEPNGRGRKKRSEATASTPHEKDDEIQDEEQDLLQPKKNSKKETSSRSKDRTKVEKKPSHKENRNAQKPASKGRAPMPKPRLSMFPIPNVIPDDDDSDDPLDCIG</sequence>
<feature type="compositionally biased region" description="Polar residues" evidence="1">
    <location>
        <begin position="408"/>
        <end position="428"/>
    </location>
</feature>
<feature type="compositionally biased region" description="Basic and acidic residues" evidence="1">
    <location>
        <begin position="114"/>
        <end position="123"/>
    </location>
</feature>
<feature type="compositionally biased region" description="Basic and acidic residues" evidence="1">
    <location>
        <begin position="169"/>
        <end position="193"/>
    </location>
</feature>
<evidence type="ECO:0000313" key="3">
    <source>
        <dbReference type="Proteomes" id="UP001385951"/>
    </source>
</evidence>
<reference evidence="2 3" key="1">
    <citation type="submission" date="2022-09" db="EMBL/GenBank/DDBJ databases">
        <authorList>
            <person name="Palmer J.M."/>
        </authorList>
    </citation>
    <scope>NUCLEOTIDE SEQUENCE [LARGE SCALE GENOMIC DNA]</scope>
    <source>
        <strain evidence="2 3">DSM 7382</strain>
    </source>
</reference>
<feature type="compositionally biased region" description="Acidic residues" evidence="1">
    <location>
        <begin position="547"/>
        <end position="560"/>
    </location>
</feature>
<evidence type="ECO:0000256" key="1">
    <source>
        <dbReference type="SAM" id="MobiDB-lite"/>
    </source>
</evidence>
<feature type="compositionally biased region" description="Basic and acidic residues" evidence="1">
    <location>
        <begin position="496"/>
        <end position="520"/>
    </location>
</feature>
<dbReference type="EMBL" id="JASBNA010000010">
    <property type="protein sequence ID" value="KAK7688528.1"/>
    <property type="molecule type" value="Genomic_DNA"/>
</dbReference>